<organism evidence="1 2">
    <name type="scientific">Desulfococcus multivorans DSM 2059</name>
    <dbReference type="NCBI Taxonomy" id="1121405"/>
    <lineage>
        <taxon>Bacteria</taxon>
        <taxon>Pseudomonadati</taxon>
        <taxon>Thermodesulfobacteriota</taxon>
        <taxon>Desulfobacteria</taxon>
        <taxon>Desulfobacterales</taxon>
        <taxon>Desulfococcaceae</taxon>
        <taxon>Desulfococcus</taxon>
    </lineage>
</organism>
<dbReference type="eggNOG" id="ENOG502Z8AW">
    <property type="taxonomic scope" value="Bacteria"/>
</dbReference>
<sequence length="324" mass="35408">MDKNMHETALKALQDKVRVRIDAGRDPGVVLWQAALESMLTAVSPYLSPGEVVPAAAMDNDASARFAELQRILDISPFVWGVFLPSALADTLTPAEIATPLVRTAKGSMKLLLTRVGDVDRIMAAELAPDRPGIDIFEAGALLGSYEYDSTEACMAGLSKAVWIHLKRKGPWAAEDCIRYTERWFLKSVAFRASDLPVNPNHSYIHSPTLLRLKPVDALFKLMGSALAECAGDIEAVLGWANAAARLRGTGISVSRDDLLRNDETALKTLEMGMTDQLLALLTIIRGYDIVDFNAFSAADQRAFKDAFARTVEDACERVVQSLR</sequence>
<proteinExistence type="predicted"/>
<reference evidence="1 2" key="1">
    <citation type="journal article" date="2013" name="Genome Announc.">
        <title>Draft genome sequences for three mercury-methylating, sulfate-reducing bacteria.</title>
        <authorList>
            <person name="Brown S.D."/>
            <person name="Hurt R.A.Jr."/>
            <person name="Gilmour C.C."/>
            <person name="Elias D.A."/>
        </authorList>
    </citation>
    <scope>NUCLEOTIDE SEQUENCE [LARGE SCALE GENOMIC DNA]</scope>
    <source>
        <strain evidence="1 2">DSM 2059</strain>
    </source>
</reference>
<dbReference type="AlphaFoldDB" id="S7UUA6"/>
<name>S7UUA6_DESML</name>
<dbReference type="RefSeq" id="WP_020877749.1">
    <property type="nucleotide sequence ID" value="NZ_ATHJ01000105.1"/>
</dbReference>
<dbReference type="STRING" id="897.B2D07_15840"/>
<protein>
    <submittedName>
        <fullName evidence="1">Uncharacterized protein</fullName>
    </submittedName>
</protein>
<dbReference type="OrthoDB" id="5415015at2"/>
<comment type="caution">
    <text evidence="1">The sequence shown here is derived from an EMBL/GenBank/DDBJ whole genome shotgun (WGS) entry which is preliminary data.</text>
</comment>
<gene>
    <name evidence="1" type="ORF">dsmv_0638</name>
</gene>
<dbReference type="Proteomes" id="UP000014977">
    <property type="component" value="Unassembled WGS sequence"/>
</dbReference>
<evidence type="ECO:0000313" key="1">
    <source>
        <dbReference type="EMBL" id="EPR35933.1"/>
    </source>
</evidence>
<evidence type="ECO:0000313" key="2">
    <source>
        <dbReference type="Proteomes" id="UP000014977"/>
    </source>
</evidence>
<dbReference type="EMBL" id="ATHJ01000105">
    <property type="protein sequence ID" value="EPR35933.1"/>
    <property type="molecule type" value="Genomic_DNA"/>
</dbReference>
<keyword evidence="2" id="KW-1185">Reference proteome</keyword>
<accession>S7UUA6</accession>